<evidence type="ECO:0000313" key="2">
    <source>
        <dbReference type="Proteomes" id="UP000433577"/>
    </source>
</evidence>
<dbReference type="KEGG" id="pacs:FAZ98_21840"/>
<sequence length="155" mass="17194">MSSSLSPHPSRYAIFIVAHGTPLLAVCDPSNPRDARTGLTPVQLLQRYQIRAIPASSNRFALRKAAVARLLNRRHGCVIDPKCTMLLDGLGRSYVHRKLRVTATTGLEYANEPVKGPTSHVCEAFQYLCLHVAHIGSEEEVVERSRVQVAKRRVV</sequence>
<reference evidence="1 2" key="1">
    <citation type="submission" date="2019-12" db="EMBL/GenBank/DDBJ databases">
        <title>Paraburkholderia acidiphila 7Q-K02 sp. nov and Paraburkholderia acidisoli DHF22 sp. nov., two strains isolated from forest soil.</title>
        <authorList>
            <person name="Gao Z."/>
            <person name="Qiu L."/>
        </authorList>
    </citation>
    <scope>NUCLEOTIDE SEQUENCE [LARGE SCALE GENOMIC DNA]</scope>
    <source>
        <strain evidence="1 2">DHF22</strain>
    </source>
</reference>
<organism evidence="1 2">
    <name type="scientific">Paraburkholderia acidisoli</name>
    <dbReference type="NCBI Taxonomy" id="2571748"/>
    <lineage>
        <taxon>Bacteria</taxon>
        <taxon>Pseudomonadati</taxon>
        <taxon>Pseudomonadota</taxon>
        <taxon>Betaproteobacteria</taxon>
        <taxon>Burkholderiales</taxon>
        <taxon>Burkholderiaceae</taxon>
        <taxon>Paraburkholderia</taxon>
    </lineage>
</organism>
<protein>
    <submittedName>
        <fullName evidence="1">Uncharacterized protein</fullName>
    </submittedName>
</protein>
<dbReference type="RefSeq" id="WP_158953721.1">
    <property type="nucleotide sequence ID" value="NZ_CP046914.1"/>
</dbReference>
<gene>
    <name evidence="1" type="ORF">FAZ98_21840</name>
</gene>
<dbReference type="OrthoDB" id="5440754at2"/>
<dbReference type="Proteomes" id="UP000433577">
    <property type="component" value="Chromosome 2"/>
</dbReference>
<evidence type="ECO:0000313" key="1">
    <source>
        <dbReference type="EMBL" id="QGZ64365.1"/>
    </source>
</evidence>
<name>A0A7Z2GM75_9BURK</name>
<accession>A0A7Z2GM75</accession>
<dbReference type="AlphaFoldDB" id="A0A7Z2GM75"/>
<proteinExistence type="predicted"/>
<keyword evidence="2" id="KW-1185">Reference proteome</keyword>
<dbReference type="EMBL" id="CP046914">
    <property type="protein sequence ID" value="QGZ64365.1"/>
    <property type="molecule type" value="Genomic_DNA"/>
</dbReference>